<dbReference type="AlphaFoldDB" id="A0A3Q0KUB1"/>
<dbReference type="WBParaSite" id="Smp_180240.1">
    <property type="protein sequence ID" value="Smp_180240.1"/>
    <property type="gene ID" value="Smp_180240"/>
</dbReference>
<dbReference type="InterPro" id="IPR038678">
    <property type="entry name" value="Spondin_N_sf"/>
</dbReference>
<evidence type="ECO:0000313" key="9">
    <source>
        <dbReference type="WBParaSite" id="Smp_180240.1"/>
    </source>
</evidence>
<dbReference type="InterPro" id="IPR020901">
    <property type="entry name" value="Prtase_inh_Kunz-CS"/>
</dbReference>
<feature type="domain" description="Spondin" evidence="7">
    <location>
        <begin position="312"/>
        <end position="516"/>
    </location>
</feature>
<sequence>MLSKCYQMCLACNIGYFKLSVIFHFLLFSFITFTNFDPILCLNRYNKVPNDCSEMPEYSSVIRRPGDGGLEIRIQLLPPDAKRRRGSGNNGHVILHSSDLISPNYKPAVHYLNGRDYLITVGPKLHSDTAKNGLRLESVYLTAVPLGSPESEEFHQSKGRFMPTVCSNHAIGAIRFAYNFPNHVSFVWTSPANSESTTLKYTPNAQSFNSCLEIRATIIPFHWHRFYFKNSGSLRHVLCPAEDLRQIDEWSEYLHSNTKLFRKVKSDNVKARSITNIGKFDNDDSKNHRYSDSGYYGTEELDSCSVQELPKPVRTCCACNTAIYRLIIQSEWQQQQHWRDWPTTLTGAGGSTTENPHWSEILGASHSPQYDIFHAGGYASPAVDALCTTSDVSKLESEFRNQAGENILTVIRTRGIDSMAPPEQRFRSALFAVNSSHHLLSFLSRIVPSPDWCTGLSRVDICLQNCSWPLRMQFRLEPWDAGVMTGNTYIPIETSERLREPKPMCPITPDLRPNTPFTVLTDYVSLPNSDSFSLTNLHTSGSNTFRSPNLGLPMSDQMNLLNIPSTSGRMRRQFARLGTVELELLRINEHESCATEVLQEDQAMSKASNFPRRDSYGGSFDTRTGTTESDAKRAPADLLGARCHLSEWSPWSPCTQVDLDTCSTSEAKSFWTNTPPRMWRTRHSISQSNDEDCLAAKLKEEKACEMPTAKQTCGPIPISTPHTRMNFMDTCNKLPWGPWSTCINATCTRPGMIYRWRRFPDQASKVACERHPLASQVDTCWPPSNFQCSLSELQTACLEEPPTPQRLCVRPLNTTKRYYYSSATKQCKEFEYVPECHLRALVANHPISLTRNVFKDRNSCEQLCTNKQIQADAVWNPIVKRETEKLQHRCEQSLMKGSLCQSNKRSYSWYYDKQMNRCISFEYLGCYGNENNFRSEKECITQCVYRDNTTNDSDQLNLKNGIQKTSLLNNTNDKWIQMPQECRYTQWTNWSSCSTTCGQGIQTRVRERISSKSDNCQKTLPELKQQMSCLLKAC</sequence>
<keyword evidence="3" id="KW-0130">Cell adhesion</keyword>
<protein>
    <submittedName>
        <fullName evidence="9">F-spondin, putative</fullName>
    </submittedName>
</protein>
<evidence type="ECO:0000256" key="2">
    <source>
        <dbReference type="ARBA" id="ARBA00022530"/>
    </source>
</evidence>
<dbReference type="GO" id="GO:0031012">
    <property type="term" value="C:extracellular matrix"/>
    <property type="evidence" value="ECO:0007669"/>
    <property type="project" value="TreeGrafter"/>
</dbReference>
<keyword evidence="8" id="KW-1185">Reference proteome</keyword>
<proteinExistence type="predicted"/>
<accession>A0A3Q0KUB1</accession>
<dbReference type="InterPro" id="IPR051418">
    <property type="entry name" value="Spondin/Thrombospondin_T1"/>
</dbReference>
<comment type="subcellular location">
    <subcellularLocation>
        <location evidence="1">Secreted</location>
        <location evidence="1">Extracellular space</location>
        <location evidence="1">Extracellular matrix</location>
    </subcellularLocation>
</comment>
<evidence type="ECO:0000259" key="7">
    <source>
        <dbReference type="PROSITE" id="PS51020"/>
    </source>
</evidence>
<keyword evidence="5" id="KW-0812">Transmembrane</keyword>
<dbReference type="InterPro" id="IPR002223">
    <property type="entry name" value="Kunitz_BPTI"/>
</dbReference>
<keyword evidence="5" id="KW-1133">Transmembrane helix</keyword>
<dbReference type="PROSITE" id="PS00280">
    <property type="entry name" value="BPTI_KUNITZ_1"/>
    <property type="match status" value="1"/>
</dbReference>
<dbReference type="PROSITE" id="PS50092">
    <property type="entry name" value="TSP1"/>
    <property type="match status" value="1"/>
</dbReference>
<reference evidence="8" key="1">
    <citation type="journal article" date="2012" name="PLoS Negl. Trop. Dis.">
        <title>A systematically improved high quality genome and transcriptome of the human blood fluke Schistosoma mansoni.</title>
        <authorList>
            <person name="Protasio A.V."/>
            <person name="Tsai I.J."/>
            <person name="Babbage A."/>
            <person name="Nichol S."/>
            <person name="Hunt M."/>
            <person name="Aslett M.A."/>
            <person name="De Silva N."/>
            <person name="Velarde G.S."/>
            <person name="Anderson T.J."/>
            <person name="Clark R.C."/>
            <person name="Davidson C."/>
            <person name="Dillon G.P."/>
            <person name="Holroyd N.E."/>
            <person name="LoVerde P.T."/>
            <person name="Lloyd C."/>
            <person name="McQuillan J."/>
            <person name="Oliveira G."/>
            <person name="Otto T.D."/>
            <person name="Parker-Manuel S.J."/>
            <person name="Quail M.A."/>
            <person name="Wilson R.A."/>
            <person name="Zerlotini A."/>
            <person name="Dunne D.W."/>
            <person name="Berriman M."/>
        </authorList>
    </citation>
    <scope>NUCLEOTIDE SEQUENCE [LARGE SCALE GENOMIC DNA]</scope>
    <source>
        <strain evidence="8">Puerto Rican</strain>
    </source>
</reference>
<dbReference type="InterPro" id="IPR009465">
    <property type="entry name" value="Spondin_N"/>
</dbReference>
<dbReference type="InterPro" id="IPR036880">
    <property type="entry name" value="Kunitz_BPTI_sf"/>
</dbReference>
<dbReference type="SUPFAM" id="SSF57362">
    <property type="entry name" value="BPTI-like"/>
    <property type="match status" value="2"/>
</dbReference>
<keyword evidence="5" id="KW-0472">Membrane</keyword>
<evidence type="ECO:0000256" key="3">
    <source>
        <dbReference type="ARBA" id="ARBA00022889"/>
    </source>
</evidence>
<dbReference type="InterPro" id="IPR036383">
    <property type="entry name" value="TSP1_rpt_sf"/>
</dbReference>
<feature type="transmembrane region" description="Helical" evidence="5">
    <location>
        <begin position="12"/>
        <end position="33"/>
    </location>
</feature>
<feature type="domain" description="BPTI/Kunitz inhibitor" evidence="6">
    <location>
        <begin position="890"/>
        <end position="943"/>
    </location>
</feature>
<dbReference type="Pfam" id="PF06468">
    <property type="entry name" value="Spond_N"/>
    <property type="match status" value="1"/>
</dbReference>
<dbReference type="Pfam" id="PF00014">
    <property type="entry name" value="Kunitz_BPTI"/>
    <property type="match status" value="1"/>
</dbReference>
<dbReference type="GO" id="GO:0004867">
    <property type="term" value="F:serine-type endopeptidase inhibitor activity"/>
    <property type="evidence" value="ECO:0007669"/>
    <property type="project" value="InterPro"/>
</dbReference>
<dbReference type="Proteomes" id="UP000008854">
    <property type="component" value="Unassembled WGS sequence"/>
</dbReference>
<dbReference type="SMR" id="A0A3Q0KUB1"/>
<dbReference type="NCBIfam" id="NF038123">
    <property type="entry name" value="NF038123_dom"/>
    <property type="match status" value="1"/>
</dbReference>
<dbReference type="SMART" id="SM00131">
    <property type="entry name" value="KU"/>
    <property type="match status" value="2"/>
</dbReference>
<dbReference type="Pfam" id="PF00090">
    <property type="entry name" value="TSP_1"/>
    <property type="match status" value="1"/>
</dbReference>
<feature type="region of interest" description="Disordered" evidence="4">
    <location>
        <begin position="604"/>
        <end position="632"/>
    </location>
</feature>
<evidence type="ECO:0000259" key="6">
    <source>
        <dbReference type="PROSITE" id="PS50279"/>
    </source>
</evidence>
<dbReference type="SUPFAM" id="SSF82895">
    <property type="entry name" value="TSP-1 type 1 repeat"/>
    <property type="match status" value="1"/>
</dbReference>
<reference evidence="9" key="2">
    <citation type="submission" date="2018-12" db="UniProtKB">
        <authorList>
            <consortium name="WormBaseParasite"/>
        </authorList>
    </citation>
    <scope>IDENTIFICATION</scope>
    <source>
        <strain evidence="9">Puerto Rican</strain>
    </source>
</reference>
<evidence type="ECO:0000313" key="8">
    <source>
        <dbReference type="Proteomes" id="UP000008854"/>
    </source>
</evidence>
<dbReference type="InParanoid" id="A0A3Q0KUB1"/>
<dbReference type="SMART" id="SM00209">
    <property type="entry name" value="TSP1"/>
    <property type="match status" value="2"/>
</dbReference>
<keyword evidence="2" id="KW-0964">Secreted</keyword>
<dbReference type="PANTHER" id="PTHR11311">
    <property type="entry name" value="SPONDIN"/>
    <property type="match status" value="1"/>
</dbReference>
<dbReference type="ExpressionAtlas" id="A0A3Q0KUB1">
    <property type="expression patterns" value="baseline"/>
</dbReference>
<feature type="domain" description="BPTI/Kunitz inhibitor" evidence="6">
    <location>
        <begin position="797"/>
        <end position="864"/>
    </location>
</feature>
<dbReference type="InterPro" id="IPR000884">
    <property type="entry name" value="TSP1_rpt"/>
</dbReference>
<dbReference type="PROSITE" id="PS51020">
    <property type="entry name" value="SPONDIN"/>
    <property type="match status" value="1"/>
</dbReference>
<dbReference type="Gene3D" id="4.10.410.10">
    <property type="entry name" value="Pancreatic trypsin inhibitor Kunitz domain"/>
    <property type="match status" value="2"/>
</dbReference>
<keyword evidence="2" id="KW-0272">Extracellular matrix</keyword>
<dbReference type="Gene3D" id="2.60.40.2130">
    <property type="entry name" value="F-spondin domain"/>
    <property type="match status" value="1"/>
</dbReference>
<dbReference type="Gene3D" id="2.20.100.10">
    <property type="entry name" value="Thrombospondin type-1 (TSP1) repeat"/>
    <property type="match status" value="1"/>
</dbReference>
<organism evidence="8 9">
    <name type="scientific">Schistosoma mansoni</name>
    <name type="common">Blood fluke</name>
    <dbReference type="NCBI Taxonomy" id="6183"/>
    <lineage>
        <taxon>Eukaryota</taxon>
        <taxon>Metazoa</taxon>
        <taxon>Spiralia</taxon>
        <taxon>Lophotrochozoa</taxon>
        <taxon>Platyhelminthes</taxon>
        <taxon>Trematoda</taxon>
        <taxon>Digenea</taxon>
        <taxon>Strigeidida</taxon>
        <taxon>Schistosomatoidea</taxon>
        <taxon>Schistosomatidae</taxon>
        <taxon>Schistosoma</taxon>
    </lineage>
</organism>
<dbReference type="GO" id="GO:0007155">
    <property type="term" value="P:cell adhesion"/>
    <property type="evidence" value="ECO:0007669"/>
    <property type="project" value="UniProtKB-KW"/>
</dbReference>
<name>A0A3Q0KUB1_SCHMA</name>
<dbReference type="PANTHER" id="PTHR11311:SF16">
    <property type="entry name" value="SPONDIN-1"/>
    <property type="match status" value="1"/>
</dbReference>
<evidence type="ECO:0000256" key="4">
    <source>
        <dbReference type="SAM" id="MobiDB-lite"/>
    </source>
</evidence>
<dbReference type="PROSITE" id="PS50279">
    <property type="entry name" value="BPTI_KUNITZ_2"/>
    <property type="match status" value="2"/>
</dbReference>
<evidence type="ECO:0000256" key="1">
    <source>
        <dbReference type="ARBA" id="ARBA00004498"/>
    </source>
</evidence>
<evidence type="ECO:0000256" key="5">
    <source>
        <dbReference type="SAM" id="Phobius"/>
    </source>
</evidence>